<name>A0A1H4ICE7_9ACTN</name>
<reference evidence="1 2" key="1">
    <citation type="submission" date="2016-10" db="EMBL/GenBank/DDBJ databases">
        <authorList>
            <person name="de Groot N.N."/>
        </authorList>
    </citation>
    <scope>NUCLEOTIDE SEQUENCE [LARGE SCALE GENOMIC DNA]</scope>
    <source>
        <strain evidence="1 2">DSM 40306</strain>
    </source>
</reference>
<evidence type="ECO:0000313" key="2">
    <source>
        <dbReference type="Proteomes" id="UP000182375"/>
    </source>
</evidence>
<accession>A0A1H4ICE7</accession>
<organism evidence="1 2">
    <name type="scientific">Streptomyces misionensis</name>
    <dbReference type="NCBI Taxonomy" id="67331"/>
    <lineage>
        <taxon>Bacteria</taxon>
        <taxon>Bacillati</taxon>
        <taxon>Actinomycetota</taxon>
        <taxon>Actinomycetes</taxon>
        <taxon>Kitasatosporales</taxon>
        <taxon>Streptomycetaceae</taxon>
        <taxon>Streptomyces</taxon>
    </lineage>
</organism>
<dbReference type="Proteomes" id="UP000182375">
    <property type="component" value="Unassembled WGS sequence"/>
</dbReference>
<gene>
    <name evidence="1" type="ORF">SAMN04490357_0182</name>
</gene>
<dbReference type="STRING" id="67331.SAMN04490357_0182"/>
<proteinExistence type="predicted"/>
<dbReference type="EMBL" id="FNTD01000003">
    <property type="protein sequence ID" value="SEB31603.1"/>
    <property type="molecule type" value="Genomic_DNA"/>
</dbReference>
<protein>
    <submittedName>
        <fullName evidence="1">Uncharacterized protein</fullName>
    </submittedName>
</protein>
<sequence>MTLERTAEDAHARYLAADTDRETARSAWVEAAAAFQQAVTEYAEAEGKVRYEVEMAAKATVRHPSDDS</sequence>
<dbReference type="AlphaFoldDB" id="A0A1H4ICE7"/>
<evidence type="ECO:0000313" key="1">
    <source>
        <dbReference type="EMBL" id="SEB31603.1"/>
    </source>
</evidence>